<comment type="caution">
    <text evidence="5">The sequence shown here is derived from an EMBL/GenBank/DDBJ whole genome shotgun (WGS) entry which is preliminary data.</text>
</comment>
<dbReference type="InterPro" id="IPR000001">
    <property type="entry name" value="Kringle"/>
</dbReference>
<organism evidence="5 6">
    <name type="scientific">Dryococelus australis</name>
    <dbReference type="NCBI Taxonomy" id="614101"/>
    <lineage>
        <taxon>Eukaryota</taxon>
        <taxon>Metazoa</taxon>
        <taxon>Ecdysozoa</taxon>
        <taxon>Arthropoda</taxon>
        <taxon>Hexapoda</taxon>
        <taxon>Insecta</taxon>
        <taxon>Pterygota</taxon>
        <taxon>Neoptera</taxon>
        <taxon>Polyneoptera</taxon>
        <taxon>Phasmatodea</taxon>
        <taxon>Verophasmatodea</taxon>
        <taxon>Anareolatae</taxon>
        <taxon>Phasmatidae</taxon>
        <taxon>Eurycanthinae</taxon>
        <taxon>Dryococelus</taxon>
    </lineage>
</organism>
<dbReference type="EMBL" id="JARBHB010000006">
    <property type="protein sequence ID" value="KAJ8882077.1"/>
    <property type="molecule type" value="Genomic_DNA"/>
</dbReference>
<dbReference type="SMART" id="SM00130">
    <property type="entry name" value="KR"/>
    <property type="match status" value="1"/>
</dbReference>
<keyword evidence="1 3" id="KW-0420">Kringle</keyword>
<dbReference type="Proteomes" id="UP001159363">
    <property type="component" value="Chromosome 5"/>
</dbReference>
<accession>A0ABQ9HCM3</accession>
<feature type="domain" description="Kringle" evidence="4">
    <location>
        <begin position="1"/>
        <end position="76"/>
    </location>
</feature>
<dbReference type="Pfam" id="PF00051">
    <property type="entry name" value="Kringle"/>
    <property type="match status" value="1"/>
</dbReference>
<dbReference type="SUPFAM" id="SSF57440">
    <property type="entry name" value="Kringle-like"/>
    <property type="match status" value="1"/>
</dbReference>
<keyword evidence="6" id="KW-1185">Reference proteome</keyword>
<name>A0ABQ9HCM3_9NEOP</name>
<dbReference type="PROSITE" id="PS50070">
    <property type="entry name" value="KRINGLE_2"/>
    <property type="match status" value="1"/>
</dbReference>
<proteinExistence type="predicted"/>
<dbReference type="InterPro" id="IPR038178">
    <property type="entry name" value="Kringle_sf"/>
</dbReference>
<gene>
    <name evidence="5" type="ORF">PR048_018565</name>
</gene>
<sequence>MEYAGKLSSSSSERSCLNWHGNREMLFLTQRFPGGWRKSPKSRCRNPDGDPAGPWCYVQRRGGHQEEKDYCDVPFCDEPG</sequence>
<evidence type="ECO:0000256" key="1">
    <source>
        <dbReference type="ARBA" id="ARBA00022572"/>
    </source>
</evidence>
<evidence type="ECO:0000259" key="4">
    <source>
        <dbReference type="PROSITE" id="PS50070"/>
    </source>
</evidence>
<evidence type="ECO:0000256" key="3">
    <source>
        <dbReference type="PROSITE-ProRule" id="PRU00121"/>
    </source>
</evidence>
<reference evidence="5 6" key="1">
    <citation type="submission" date="2023-02" db="EMBL/GenBank/DDBJ databases">
        <title>LHISI_Scaffold_Assembly.</title>
        <authorList>
            <person name="Stuart O.P."/>
            <person name="Cleave R."/>
            <person name="Magrath M.J.L."/>
            <person name="Mikheyev A.S."/>
        </authorList>
    </citation>
    <scope>NUCLEOTIDE SEQUENCE [LARGE SCALE GENOMIC DNA]</scope>
    <source>
        <strain evidence="5">Daus_M_001</strain>
        <tissue evidence="5">Leg muscle</tissue>
    </source>
</reference>
<evidence type="ECO:0000313" key="5">
    <source>
        <dbReference type="EMBL" id="KAJ8882077.1"/>
    </source>
</evidence>
<evidence type="ECO:0000313" key="6">
    <source>
        <dbReference type="Proteomes" id="UP001159363"/>
    </source>
</evidence>
<keyword evidence="2" id="KW-1015">Disulfide bond</keyword>
<dbReference type="Gene3D" id="2.40.20.10">
    <property type="entry name" value="Plasminogen Kringle 4"/>
    <property type="match status" value="1"/>
</dbReference>
<evidence type="ECO:0000256" key="2">
    <source>
        <dbReference type="ARBA" id="ARBA00023157"/>
    </source>
</evidence>
<dbReference type="InterPro" id="IPR013806">
    <property type="entry name" value="Kringle-like"/>
</dbReference>
<protein>
    <recommendedName>
        <fullName evidence="4">Kringle domain-containing protein</fullName>
    </recommendedName>
</protein>
<comment type="caution">
    <text evidence="3">Lacks conserved residue(s) required for the propagation of feature annotation.</text>
</comment>